<feature type="region of interest" description="Disordered" evidence="1">
    <location>
        <begin position="1"/>
        <end position="25"/>
    </location>
</feature>
<gene>
    <name evidence="3" type="ORF">GGX14DRAFT_399241</name>
</gene>
<feature type="compositionally biased region" description="Polar residues" evidence="1">
    <location>
        <begin position="12"/>
        <end position="25"/>
    </location>
</feature>
<dbReference type="InterPro" id="IPR036646">
    <property type="entry name" value="PGAM_B_sf"/>
</dbReference>
<dbReference type="GO" id="GO:0004619">
    <property type="term" value="F:phosphoglycerate mutase activity"/>
    <property type="evidence" value="ECO:0007669"/>
    <property type="project" value="InterPro"/>
</dbReference>
<sequence>MPGPALIWRGSRASTPDTQETSQPATPALWDDSIACRHLARNTPAVVTVASSSRLTARARGCARRSSGRLLPPLMRHGGHEARISTVLPAREGRRWAPAPGASESYPHSIVRPGAAGKVFDGGVHSHFAHLYARRQPACYGHTSTSLATGATAPLSAAGYLAAPLDFMKDDYRALAMVMGRCYAMDRDKRWERIKAGLVGFAHAAVNDADEFLMLTIVNGVEGRIKDDGTLFFDYRSGSDRMRELVSAVVHGYLVVLLQECDCRAGQRDMQHGTSTDAAVVTVPVDVTVAADVALDLAQGAVDFIAHRYC</sequence>
<dbReference type="SUPFAM" id="SSF64158">
    <property type="entry name" value="2,3-Bisphosphoglycerate-independent phosphoglycerate mutase, substrate-binding domain"/>
    <property type="match status" value="1"/>
</dbReference>
<dbReference type="Pfam" id="PF06415">
    <property type="entry name" value="iPGM_N"/>
    <property type="match status" value="1"/>
</dbReference>
<dbReference type="Gene3D" id="3.40.1450.10">
    <property type="entry name" value="BPG-independent phosphoglycerate mutase, domain B"/>
    <property type="match status" value="1"/>
</dbReference>
<evidence type="ECO:0000313" key="3">
    <source>
        <dbReference type="EMBL" id="KAJ7202876.1"/>
    </source>
</evidence>
<dbReference type="GO" id="GO:0005737">
    <property type="term" value="C:cytoplasm"/>
    <property type="evidence" value="ECO:0007669"/>
    <property type="project" value="InterPro"/>
</dbReference>
<feature type="domain" description="BPG-independent PGAM N-terminal" evidence="2">
    <location>
        <begin position="119"/>
        <end position="250"/>
    </location>
</feature>
<reference evidence="3" key="1">
    <citation type="submission" date="2023-03" db="EMBL/GenBank/DDBJ databases">
        <title>Massive genome expansion in bonnet fungi (Mycena s.s.) driven by repeated elements and novel gene families across ecological guilds.</title>
        <authorList>
            <consortium name="Lawrence Berkeley National Laboratory"/>
            <person name="Harder C.B."/>
            <person name="Miyauchi S."/>
            <person name="Viragh M."/>
            <person name="Kuo A."/>
            <person name="Thoen E."/>
            <person name="Andreopoulos B."/>
            <person name="Lu D."/>
            <person name="Skrede I."/>
            <person name="Drula E."/>
            <person name="Henrissat B."/>
            <person name="Morin E."/>
            <person name="Kohler A."/>
            <person name="Barry K."/>
            <person name="LaButti K."/>
            <person name="Morin E."/>
            <person name="Salamov A."/>
            <person name="Lipzen A."/>
            <person name="Mereny Z."/>
            <person name="Hegedus B."/>
            <person name="Baldrian P."/>
            <person name="Stursova M."/>
            <person name="Weitz H."/>
            <person name="Taylor A."/>
            <person name="Grigoriev I.V."/>
            <person name="Nagy L.G."/>
            <person name="Martin F."/>
            <person name="Kauserud H."/>
        </authorList>
    </citation>
    <scope>NUCLEOTIDE SEQUENCE</scope>
    <source>
        <strain evidence="3">9144</strain>
    </source>
</reference>
<dbReference type="AlphaFoldDB" id="A0AAD6V7B5"/>
<dbReference type="EMBL" id="JARJCW010000053">
    <property type="protein sequence ID" value="KAJ7202876.1"/>
    <property type="molecule type" value="Genomic_DNA"/>
</dbReference>
<dbReference type="InterPro" id="IPR011258">
    <property type="entry name" value="BPG-indep_PGM_N"/>
</dbReference>
<organism evidence="3 4">
    <name type="scientific">Mycena pura</name>
    <dbReference type="NCBI Taxonomy" id="153505"/>
    <lineage>
        <taxon>Eukaryota</taxon>
        <taxon>Fungi</taxon>
        <taxon>Dikarya</taxon>
        <taxon>Basidiomycota</taxon>
        <taxon>Agaricomycotina</taxon>
        <taxon>Agaricomycetes</taxon>
        <taxon>Agaricomycetidae</taxon>
        <taxon>Agaricales</taxon>
        <taxon>Marasmiineae</taxon>
        <taxon>Mycenaceae</taxon>
        <taxon>Mycena</taxon>
    </lineage>
</organism>
<name>A0AAD6V7B5_9AGAR</name>
<proteinExistence type="predicted"/>
<evidence type="ECO:0000313" key="4">
    <source>
        <dbReference type="Proteomes" id="UP001219525"/>
    </source>
</evidence>
<keyword evidence="4" id="KW-1185">Reference proteome</keyword>
<dbReference type="Proteomes" id="UP001219525">
    <property type="component" value="Unassembled WGS sequence"/>
</dbReference>
<dbReference type="GO" id="GO:0030145">
    <property type="term" value="F:manganese ion binding"/>
    <property type="evidence" value="ECO:0007669"/>
    <property type="project" value="InterPro"/>
</dbReference>
<evidence type="ECO:0000256" key="1">
    <source>
        <dbReference type="SAM" id="MobiDB-lite"/>
    </source>
</evidence>
<accession>A0AAD6V7B5</accession>
<dbReference type="GO" id="GO:0006007">
    <property type="term" value="P:glucose catabolic process"/>
    <property type="evidence" value="ECO:0007669"/>
    <property type="project" value="InterPro"/>
</dbReference>
<comment type="caution">
    <text evidence="3">The sequence shown here is derived from an EMBL/GenBank/DDBJ whole genome shotgun (WGS) entry which is preliminary data.</text>
</comment>
<protein>
    <submittedName>
        <fullName evidence="3">BPG-independent</fullName>
    </submittedName>
</protein>
<evidence type="ECO:0000259" key="2">
    <source>
        <dbReference type="Pfam" id="PF06415"/>
    </source>
</evidence>